<gene>
    <name evidence="1" type="ORF">PR048_028426</name>
</gene>
<keyword evidence="2" id="KW-1185">Reference proteome</keyword>
<name>A0ABQ9GAL7_9NEOP</name>
<reference evidence="1 2" key="1">
    <citation type="submission" date="2023-02" db="EMBL/GenBank/DDBJ databases">
        <title>LHISI_Scaffold_Assembly.</title>
        <authorList>
            <person name="Stuart O.P."/>
            <person name="Cleave R."/>
            <person name="Magrath M.J.L."/>
            <person name="Mikheyev A.S."/>
        </authorList>
    </citation>
    <scope>NUCLEOTIDE SEQUENCE [LARGE SCALE GENOMIC DNA]</scope>
    <source>
        <strain evidence="1">Daus_M_001</strain>
        <tissue evidence="1">Leg muscle</tissue>
    </source>
</reference>
<accession>A0ABQ9GAL7</accession>
<comment type="caution">
    <text evidence="1">The sequence shown here is derived from an EMBL/GenBank/DDBJ whole genome shotgun (WGS) entry which is preliminary data.</text>
</comment>
<sequence length="155" mass="17158">MDRNPITTVCVTYYQGFSGGDLLMGFPVSTKHLVDAVWVILTDAETIIVLLQCRRRQLRVESSPLLVDTIHEAVANTKTIAGRETTTAVDLQEPTSILGDDVFLSRHLGGCHVSESLTATSRVADGSSRNLYLNPGSRQAYPYKVRASPYSHRWH</sequence>
<proteinExistence type="predicted"/>
<dbReference type="EMBL" id="JARBHB010000013">
    <property type="protein sequence ID" value="KAJ8869436.1"/>
    <property type="molecule type" value="Genomic_DNA"/>
</dbReference>
<dbReference type="Proteomes" id="UP001159363">
    <property type="component" value="Chromosome 12"/>
</dbReference>
<organism evidence="1 2">
    <name type="scientific">Dryococelus australis</name>
    <dbReference type="NCBI Taxonomy" id="614101"/>
    <lineage>
        <taxon>Eukaryota</taxon>
        <taxon>Metazoa</taxon>
        <taxon>Ecdysozoa</taxon>
        <taxon>Arthropoda</taxon>
        <taxon>Hexapoda</taxon>
        <taxon>Insecta</taxon>
        <taxon>Pterygota</taxon>
        <taxon>Neoptera</taxon>
        <taxon>Polyneoptera</taxon>
        <taxon>Phasmatodea</taxon>
        <taxon>Verophasmatodea</taxon>
        <taxon>Anareolatae</taxon>
        <taxon>Phasmatidae</taxon>
        <taxon>Eurycanthinae</taxon>
        <taxon>Dryococelus</taxon>
    </lineage>
</organism>
<evidence type="ECO:0000313" key="1">
    <source>
        <dbReference type="EMBL" id="KAJ8869436.1"/>
    </source>
</evidence>
<evidence type="ECO:0000313" key="2">
    <source>
        <dbReference type="Proteomes" id="UP001159363"/>
    </source>
</evidence>
<protein>
    <submittedName>
        <fullName evidence="1">Uncharacterized protein</fullName>
    </submittedName>
</protein>